<dbReference type="InterPro" id="IPR010634">
    <property type="entry name" value="DUF1223"/>
</dbReference>
<name>A0A916SM72_9BURK</name>
<proteinExistence type="predicted"/>
<dbReference type="Proteomes" id="UP000620596">
    <property type="component" value="Unassembled WGS sequence"/>
</dbReference>
<comment type="caution">
    <text evidence="1">The sequence shown here is derived from an EMBL/GenBank/DDBJ whole genome shotgun (WGS) entry which is preliminary data.</text>
</comment>
<dbReference type="Pfam" id="PF06764">
    <property type="entry name" value="DUF1223"/>
    <property type="match status" value="1"/>
</dbReference>
<reference evidence="1" key="1">
    <citation type="journal article" date="2014" name="Int. J. Syst. Evol. Microbiol.">
        <title>Complete genome sequence of Corynebacterium casei LMG S-19264T (=DSM 44701T), isolated from a smear-ripened cheese.</title>
        <authorList>
            <consortium name="US DOE Joint Genome Institute (JGI-PGF)"/>
            <person name="Walter F."/>
            <person name="Albersmeier A."/>
            <person name="Kalinowski J."/>
            <person name="Ruckert C."/>
        </authorList>
    </citation>
    <scope>NUCLEOTIDE SEQUENCE</scope>
    <source>
        <strain evidence="1">CGMCC 1.15322</strain>
    </source>
</reference>
<protein>
    <submittedName>
        <fullName evidence="1">Uncharacterized protein</fullName>
    </submittedName>
</protein>
<dbReference type="AlphaFoldDB" id="A0A916SM72"/>
<dbReference type="SUPFAM" id="SSF52833">
    <property type="entry name" value="Thioredoxin-like"/>
    <property type="match status" value="1"/>
</dbReference>
<evidence type="ECO:0000313" key="1">
    <source>
        <dbReference type="EMBL" id="GGB03229.1"/>
    </source>
</evidence>
<evidence type="ECO:0000313" key="2">
    <source>
        <dbReference type="Proteomes" id="UP000620596"/>
    </source>
</evidence>
<reference evidence="1" key="2">
    <citation type="submission" date="2020-09" db="EMBL/GenBank/DDBJ databases">
        <authorList>
            <person name="Sun Q."/>
            <person name="Zhou Y."/>
        </authorList>
    </citation>
    <scope>NUCLEOTIDE SEQUENCE</scope>
    <source>
        <strain evidence="1">CGMCC 1.15322</strain>
    </source>
</reference>
<dbReference type="EMBL" id="BMIG01000009">
    <property type="protein sequence ID" value="GGB03229.1"/>
    <property type="molecule type" value="Genomic_DNA"/>
</dbReference>
<dbReference type="InterPro" id="IPR036249">
    <property type="entry name" value="Thioredoxin-like_sf"/>
</dbReference>
<organism evidence="1 2">
    <name type="scientific">Polaromonas eurypsychrophila</name>
    <dbReference type="NCBI Taxonomy" id="1614635"/>
    <lineage>
        <taxon>Bacteria</taxon>
        <taxon>Pseudomonadati</taxon>
        <taxon>Pseudomonadota</taxon>
        <taxon>Betaproteobacteria</taxon>
        <taxon>Burkholderiales</taxon>
        <taxon>Comamonadaceae</taxon>
        <taxon>Polaromonas</taxon>
    </lineage>
</organism>
<accession>A0A916SM72</accession>
<keyword evidence="2" id="KW-1185">Reference proteome</keyword>
<sequence length="91" mass="9697">MAATGRNGATLNRAFKGTRDTARTHLSIKRLADDQFGATVTLTAAPGATQPGAACWTVTEHGHNSKVKTGENAGEFLKHDFVVRQYIQAGK</sequence>
<gene>
    <name evidence="1" type="ORF">GCM10011496_25230</name>
</gene>